<reference evidence="2" key="1">
    <citation type="journal article" date="2012" name="PLoS ONE">
        <title>Gene sets for utilization of primary and secondary nutrition supplies in the distal gut of endangered iberian lynx.</title>
        <authorList>
            <person name="Alcaide M."/>
            <person name="Messina E."/>
            <person name="Richter M."/>
            <person name="Bargiela R."/>
            <person name="Peplies J."/>
            <person name="Huws S.A."/>
            <person name="Newbold C.J."/>
            <person name="Golyshin P.N."/>
            <person name="Simon M.A."/>
            <person name="Lopez G."/>
            <person name="Yakimov M.M."/>
            <person name="Ferrer M."/>
        </authorList>
    </citation>
    <scope>NUCLEOTIDE SEQUENCE</scope>
</reference>
<sequence>MLPIKTHSSPASGFTLPNSLTGTSTPPAIAEAISTQ</sequence>
<comment type="caution">
    <text evidence="2">The sequence shown here is derived from an EMBL/GenBank/DDBJ whole genome shotgun (WGS) entry which is preliminary data.</text>
</comment>
<dbReference type="EMBL" id="AMCI01001903">
    <property type="protein sequence ID" value="EJX04145.1"/>
    <property type="molecule type" value="Genomic_DNA"/>
</dbReference>
<gene>
    <name evidence="2" type="ORF">EVA_07746</name>
</gene>
<protein>
    <submittedName>
        <fullName evidence="2">Secreted protein</fullName>
    </submittedName>
</protein>
<accession>J9GUM0</accession>
<evidence type="ECO:0000256" key="1">
    <source>
        <dbReference type="SAM" id="MobiDB-lite"/>
    </source>
</evidence>
<evidence type="ECO:0000313" key="2">
    <source>
        <dbReference type="EMBL" id="EJX04145.1"/>
    </source>
</evidence>
<name>J9GUM0_9ZZZZ</name>
<feature type="region of interest" description="Disordered" evidence="1">
    <location>
        <begin position="1"/>
        <end position="36"/>
    </location>
</feature>
<dbReference type="AlphaFoldDB" id="J9GUM0"/>
<proteinExistence type="predicted"/>
<feature type="compositionally biased region" description="Polar residues" evidence="1">
    <location>
        <begin position="1"/>
        <end position="26"/>
    </location>
</feature>
<organism evidence="2">
    <name type="scientific">gut metagenome</name>
    <dbReference type="NCBI Taxonomy" id="749906"/>
    <lineage>
        <taxon>unclassified sequences</taxon>
        <taxon>metagenomes</taxon>
        <taxon>organismal metagenomes</taxon>
    </lineage>
</organism>